<evidence type="ECO:0008006" key="3">
    <source>
        <dbReference type="Google" id="ProtNLM"/>
    </source>
</evidence>
<dbReference type="EMBL" id="BA000030">
    <property type="protein sequence ID" value="BAC71118.1"/>
    <property type="molecule type" value="Genomic_DNA"/>
</dbReference>
<dbReference type="Pfam" id="PF04134">
    <property type="entry name" value="DCC1-like"/>
    <property type="match status" value="1"/>
</dbReference>
<organism evidence="1 2">
    <name type="scientific">Streptomyces avermitilis (strain ATCC 31267 / DSM 46492 / JCM 5070 / NBRC 14893 / NCIMB 12804 / NRRL 8165 / MA-4680)</name>
    <dbReference type="NCBI Taxonomy" id="227882"/>
    <lineage>
        <taxon>Bacteria</taxon>
        <taxon>Bacillati</taxon>
        <taxon>Actinomycetota</taxon>
        <taxon>Actinomycetes</taxon>
        <taxon>Kitasatosporales</taxon>
        <taxon>Streptomycetaceae</taxon>
        <taxon>Streptomyces</taxon>
    </lineage>
</organism>
<evidence type="ECO:0000313" key="2">
    <source>
        <dbReference type="Proteomes" id="UP000000428"/>
    </source>
</evidence>
<evidence type="ECO:0000313" key="1">
    <source>
        <dbReference type="EMBL" id="BAC71118.1"/>
    </source>
</evidence>
<proteinExistence type="predicted"/>
<dbReference type="eggNOG" id="COG3011">
    <property type="taxonomic scope" value="Bacteria"/>
</dbReference>
<dbReference type="HOGENOM" id="CLU_137436_0_0_11"/>
<gene>
    <name evidence="1" type="ORF">SAVERM_3406</name>
</gene>
<protein>
    <recommendedName>
        <fullName evidence="3">DUF393 domain-containing protein</fullName>
    </recommendedName>
</protein>
<dbReference type="Proteomes" id="UP000000428">
    <property type="component" value="Chromosome"/>
</dbReference>
<dbReference type="AlphaFoldDB" id="Q82HV2"/>
<dbReference type="InterPro" id="IPR007263">
    <property type="entry name" value="DCC1-like"/>
</dbReference>
<reference evidence="1 2" key="2">
    <citation type="journal article" date="2003" name="Nat. Biotechnol.">
        <title>Complete genome sequence and comparative analysis of the industrial microorganism Streptomyces avermitilis.</title>
        <authorList>
            <person name="Ikeda H."/>
            <person name="Ishikawa J."/>
            <person name="Hanamoto A."/>
            <person name="Shinose M."/>
            <person name="Kikuchi H."/>
            <person name="Shiba T."/>
            <person name="Sakaki Y."/>
            <person name="Hattori M."/>
            <person name="Omura S."/>
        </authorList>
    </citation>
    <scope>NUCLEOTIDE SEQUENCE [LARGE SCALE GENOMIC DNA]</scope>
    <source>
        <strain evidence="2">ATCC 31267 / DSM 46492 / JCM 5070 / NBRC 14893 / NCIMB 12804 / NRRL 8165 / MA-4680</strain>
    </source>
</reference>
<name>Q82HV2_STRAW</name>
<reference evidence="1 2" key="3">
    <citation type="journal article" date="2014" name="J. Ind. Microbiol. Biotechnol.">
        <title>Genome mining of the Streptomyces avermitilis genome and development of genome-minimized hosts for heterologous expression of biosynthetic gene clusters.</title>
        <authorList>
            <person name="Ikeda H."/>
            <person name="Shin-ya K."/>
            <person name="Omura S."/>
        </authorList>
    </citation>
    <scope>NUCLEOTIDE SEQUENCE [LARGE SCALE GENOMIC DNA]</scope>
    <source>
        <strain evidence="2">ATCC 31267 / DSM 46492 / JCM 5070 / NBRC 14893 / NCIMB 12804 / NRRL 8165 / MA-4680</strain>
    </source>
</reference>
<dbReference type="KEGG" id="sma:SAVERM_3406"/>
<sequence length="172" mass="18586">MSGMTSPATAGPDRDAARVPVRGLTVLYDAQCSLCTFLRDWLVKQRQLVPLELLPAGSDRARARFPALDHRATLDEITVVGDSGQVYRGSAAWVVCLWALREQRPLAHRLSTPRGAVFARGAMLAAAKWRETRQGGQWGGGSYHVGDGWTYHPASGWTYSPPGCDSGTCSTG</sequence>
<keyword evidence="2" id="KW-1185">Reference proteome</keyword>
<accession>Q82HV2</accession>
<dbReference type="GO" id="GO:0015035">
    <property type="term" value="F:protein-disulfide reductase activity"/>
    <property type="evidence" value="ECO:0007669"/>
    <property type="project" value="InterPro"/>
</dbReference>
<reference evidence="1 2" key="1">
    <citation type="journal article" date="2001" name="Proc. Natl. Acad. Sci. U.S.A.">
        <title>Genome sequence of an industrial microorganism Streptomyces avermitilis: deducing the ability of producing secondary metabolites.</title>
        <authorList>
            <person name="Omura S."/>
            <person name="Ikeda H."/>
            <person name="Ishikawa J."/>
            <person name="Hanamoto A."/>
            <person name="Takahashi C."/>
            <person name="Shinose M."/>
            <person name="Takahashi Y."/>
            <person name="Horikawa H."/>
            <person name="Nakazawa H."/>
            <person name="Osonoe T."/>
            <person name="Kikuchi H."/>
            <person name="Shiba T."/>
            <person name="Sakaki Y."/>
            <person name="Hattori M."/>
        </authorList>
    </citation>
    <scope>NUCLEOTIDE SEQUENCE [LARGE SCALE GENOMIC DNA]</scope>
    <source>
        <strain evidence="2">ATCC 31267 / DSM 46492 / JCM 5070 / NBRC 14893 / NCIMB 12804 / NRRL 8165 / MA-4680</strain>
    </source>
</reference>